<reference evidence="1 2" key="1">
    <citation type="submission" date="2017-09" db="EMBL/GenBank/DDBJ databases">
        <title>Large-scale bioinformatics analysis of Bacillus genomes uncovers conserved roles of natural products in bacterial physiology.</title>
        <authorList>
            <consortium name="Agbiome Team Llc"/>
            <person name="Bleich R.M."/>
            <person name="Kirk G.J."/>
            <person name="Santa Maria K.C."/>
            <person name="Allen S.E."/>
            <person name="Farag S."/>
            <person name="Shank E.A."/>
            <person name="Bowers A."/>
        </authorList>
    </citation>
    <scope>NUCLEOTIDE SEQUENCE [LARGE SCALE GENOMIC DNA]</scope>
    <source>
        <strain evidence="1 2">AFS015413</strain>
    </source>
</reference>
<evidence type="ECO:0000313" key="2">
    <source>
        <dbReference type="Proteomes" id="UP000220397"/>
    </source>
</evidence>
<protein>
    <submittedName>
        <fullName evidence="1">Uncharacterized protein</fullName>
    </submittedName>
</protein>
<name>A0A9X6V7W0_BACTU</name>
<accession>A0A9X6V7W0</accession>
<organism evidence="1 2">
    <name type="scientific">Bacillus thuringiensis</name>
    <dbReference type="NCBI Taxonomy" id="1428"/>
    <lineage>
        <taxon>Bacteria</taxon>
        <taxon>Bacillati</taxon>
        <taxon>Bacillota</taxon>
        <taxon>Bacilli</taxon>
        <taxon>Bacillales</taxon>
        <taxon>Bacillaceae</taxon>
        <taxon>Bacillus</taxon>
        <taxon>Bacillus cereus group</taxon>
    </lineage>
</organism>
<proteinExistence type="predicted"/>
<dbReference type="Gene3D" id="2.170.15.10">
    <property type="entry name" value="Proaerolysin, chain A, domain 3"/>
    <property type="match status" value="1"/>
</dbReference>
<dbReference type="Proteomes" id="UP000220397">
    <property type="component" value="Unassembled WGS sequence"/>
</dbReference>
<dbReference type="InterPro" id="IPR004991">
    <property type="entry name" value="Aerolysin-like"/>
</dbReference>
<evidence type="ECO:0000313" key="1">
    <source>
        <dbReference type="EMBL" id="PFA97480.1"/>
    </source>
</evidence>
<dbReference type="RefSeq" id="WP_080775427.1">
    <property type="nucleotide sequence ID" value="NZ_JABWHT010000002.1"/>
</dbReference>
<dbReference type="AlphaFoldDB" id="A0A9X6V7W0"/>
<dbReference type="EMBL" id="NTUS01000076">
    <property type="protein sequence ID" value="PFA97480.1"/>
    <property type="molecule type" value="Genomic_DNA"/>
</dbReference>
<sequence length="167" mass="19012">MPPFCVRQSDLENVTNHKQTMNFMGFRKTYSNTITYFTKNRFEIEIRVSGKTSICSLEEGSVTLKEKCNFNNNQMYETSKTVEYAGIAQSIVIPPRTISLITALLDLKKFKGKVNLNSEIGFDKEMYGYKNVSILQKEGSIGEWMSLGSTCDDDYKQAKLDRVGNLN</sequence>
<dbReference type="SUPFAM" id="SSF56973">
    <property type="entry name" value="Aerolisin/ETX pore-forming domain"/>
    <property type="match status" value="1"/>
</dbReference>
<dbReference type="Pfam" id="PF03318">
    <property type="entry name" value="ETX_MTX2"/>
    <property type="match status" value="1"/>
</dbReference>
<gene>
    <name evidence="1" type="ORF">CN398_21415</name>
</gene>
<comment type="caution">
    <text evidence="1">The sequence shown here is derived from an EMBL/GenBank/DDBJ whole genome shotgun (WGS) entry which is preliminary data.</text>
</comment>